<protein>
    <submittedName>
        <fullName evidence="1">Uncharacterized protein</fullName>
    </submittedName>
</protein>
<dbReference type="RefSeq" id="WP_378172387.1">
    <property type="nucleotide sequence ID" value="NZ_JBHTCR010000001.1"/>
</dbReference>
<proteinExistence type="predicted"/>
<evidence type="ECO:0000313" key="1">
    <source>
        <dbReference type="EMBL" id="MFC7345411.1"/>
    </source>
</evidence>
<evidence type="ECO:0000313" key="2">
    <source>
        <dbReference type="Proteomes" id="UP001596550"/>
    </source>
</evidence>
<accession>A0ABW2LXN6</accession>
<comment type="caution">
    <text evidence="1">The sequence shown here is derived from an EMBL/GenBank/DDBJ whole genome shotgun (WGS) entry which is preliminary data.</text>
</comment>
<gene>
    <name evidence="1" type="ORF">ACFQO9_01610</name>
</gene>
<dbReference type="EMBL" id="JBHTCR010000001">
    <property type="protein sequence ID" value="MFC7345411.1"/>
    <property type="molecule type" value="Genomic_DNA"/>
</dbReference>
<keyword evidence="2" id="KW-1185">Reference proteome</keyword>
<organism evidence="1 2">
    <name type="scientific">Chryseobacterium zhengzhouense</name>
    <dbReference type="NCBI Taxonomy" id="1636086"/>
    <lineage>
        <taxon>Bacteria</taxon>
        <taxon>Pseudomonadati</taxon>
        <taxon>Bacteroidota</taxon>
        <taxon>Flavobacteriia</taxon>
        <taxon>Flavobacteriales</taxon>
        <taxon>Weeksellaceae</taxon>
        <taxon>Chryseobacterium group</taxon>
        <taxon>Chryseobacterium</taxon>
    </lineage>
</organism>
<name>A0ABW2LXN6_9FLAO</name>
<reference evidence="2" key="1">
    <citation type="journal article" date="2019" name="Int. J. Syst. Evol. Microbiol.">
        <title>The Global Catalogue of Microorganisms (GCM) 10K type strain sequencing project: providing services to taxonomists for standard genome sequencing and annotation.</title>
        <authorList>
            <consortium name="The Broad Institute Genomics Platform"/>
            <consortium name="The Broad Institute Genome Sequencing Center for Infectious Disease"/>
            <person name="Wu L."/>
            <person name="Ma J."/>
        </authorList>
    </citation>
    <scope>NUCLEOTIDE SEQUENCE [LARGE SCALE GENOMIC DNA]</scope>
    <source>
        <strain evidence="2">CCUG 54781</strain>
    </source>
</reference>
<dbReference type="Proteomes" id="UP001596550">
    <property type="component" value="Unassembled WGS sequence"/>
</dbReference>
<sequence length="119" mass="13926">MKVKIDKIINHGSDGERIVLNVLEDTDIGEYLILDTTYTSSGKVSNKVRHPYWFPDKKVKKGDKVVLYTKIGSNKSVQKTENTIHFFYWNLKSFVWNNEGDFALLLHVEEWESHRVQPE</sequence>